<dbReference type="RefSeq" id="WP_188976349.1">
    <property type="nucleotide sequence ID" value="NZ_BMPD01000002.1"/>
</dbReference>
<dbReference type="Pfam" id="PF25951">
    <property type="entry name" value="DUF7989"/>
    <property type="match status" value="1"/>
</dbReference>
<dbReference type="Proteomes" id="UP000614221">
    <property type="component" value="Unassembled WGS sequence"/>
</dbReference>
<dbReference type="OrthoDB" id="306312at2157"/>
<reference evidence="2" key="2">
    <citation type="submission" date="2020-09" db="EMBL/GenBank/DDBJ databases">
        <authorList>
            <person name="Sun Q."/>
            <person name="Ohkuma M."/>
        </authorList>
    </citation>
    <scope>NUCLEOTIDE SEQUENCE</scope>
    <source>
        <strain evidence="2">JCM 19018</strain>
    </source>
</reference>
<reference evidence="2" key="1">
    <citation type="journal article" date="2014" name="Int. J. Syst. Evol. Microbiol.">
        <title>Complete genome sequence of Corynebacterium casei LMG S-19264T (=DSM 44701T), isolated from a smear-ripened cheese.</title>
        <authorList>
            <consortium name="US DOE Joint Genome Institute (JGI-PGF)"/>
            <person name="Walter F."/>
            <person name="Albersmeier A."/>
            <person name="Kalinowski J."/>
            <person name="Ruckert C."/>
        </authorList>
    </citation>
    <scope>NUCLEOTIDE SEQUENCE</scope>
    <source>
        <strain evidence="2">JCM 19018</strain>
    </source>
</reference>
<feature type="region of interest" description="Disordered" evidence="1">
    <location>
        <begin position="1"/>
        <end position="90"/>
    </location>
</feature>
<dbReference type="InterPro" id="IPR058742">
    <property type="entry name" value="DUF7989"/>
</dbReference>
<comment type="caution">
    <text evidence="2">The sequence shown here is derived from an EMBL/GenBank/DDBJ whole genome shotgun (WGS) entry which is preliminary data.</text>
</comment>
<evidence type="ECO:0000313" key="2">
    <source>
        <dbReference type="EMBL" id="GGK61756.1"/>
    </source>
</evidence>
<evidence type="ECO:0000313" key="3">
    <source>
        <dbReference type="Proteomes" id="UP000614221"/>
    </source>
</evidence>
<organism evidence="2 3">
    <name type="scientific">Haloarcula sebkhae</name>
    <dbReference type="NCBI Taxonomy" id="932660"/>
    <lineage>
        <taxon>Archaea</taxon>
        <taxon>Methanobacteriati</taxon>
        <taxon>Methanobacteriota</taxon>
        <taxon>Stenosarchaea group</taxon>
        <taxon>Halobacteria</taxon>
        <taxon>Halobacteriales</taxon>
        <taxon>Haloarculaceae</taxon>
        <taxon>Haloarcula</taxon>
    </lineage>
</organism>
<name>A0A830EVI1_9EURY</name>
<sequence>MTNERTNPTDGEQSDSRTTMGSIQHTHPETNGTFGAVFRRGPVVAADGGERDAEDEEETDEKMEDIDHEAPDEGVTRAYERGTEGRDETV</sequence>
<gene>
    <name evidence="2" type="ORF">GCM10009067_12690</name>
</gene>
<dbReference type="AlphaFoldDB" id="A0A830EVI1"/>
<protein>
    <submittedName>
        <fullName evidence="2">Uncharacterized protein</fullName>
    </submittedName>
</protein>
<feature type="compositionally biased region" description="Polar residues" evidence="1">
    <location>
        <begin position="1"/>
        <end position="33"/>
    </location>
</feature>
<accession>A0A830EVI1</accession>
<proteinExistence type="predicted"/>
<feature type="compositionally biased region" description="Acidic residues" evidence="1">
    <location>
        <begin position="52"/>
        <end position="67"/>
    </location>
</feature>
<dbReference type="EMBL" id="BMPD01000002">
    <property type="protein sequence ID" value="GGK61756.1"/>
    <property type="molecule type" value="Genomic_DNA"/>
</dbReference>
<feature type="compositionally biased region" description="Basic and acidic residues" evidence="1">
    <location>
        <begin position="68"/>
        <end position="90"/>
    </location>
</feature>
<evidence type="ECO:0000256" key="1">
    <source>
        <dbReference type="SAM" id="MobiDB-lite"/>
    </source>
</evidence>